<dbReference type="InterPro" id="IPR050679">
    <property type="entry name" value="Bact_HTH_transcr_reg"/>
</dbReference>
<sequence length="266" mass="29757">MERMDAKAVAEQLRADIHEGKFAPGETLPNTEQLRERFGVGKNVVSAAVQTLKGEGLLAPGGRGQPVRVRVVPQKLTRSNINYQAEKDLVKEPEDVRRRHGSAERDAKVEIAAVNDDKVTYEVVPPPDEVAKIMGLASSDYVLRRTYLRQYREGEGYSRMVSYLPYSLVKDHPPLLDSSNEPWPGGTLHQLYTAGVEVGKIEDRVSARMPTEEEVVLYDIPFNVPVIPILKISYDTSGRAVDVAELLTPADRISLSYTTELRKWDE</sequence>
<evidence type="ECO:0000256" key="2">
    <source>
        <dbReference type="ARBA" id="ARBA00023125"/>
    </source>
</evidence>
<dbReference type="GO" id="GO:0045892">
    <property type="term" value="P:negative regulation of DNA-templated transcription"/>
    <property type="evidence" value="ECO:0007669"/>
    <property type="project" value="TreeGrafter"/>
</dbReference>
<dbReference type="SUPFAM" id="SSF46785">
    <property type="entry name" value="Winged helix' DNA-binding domain"/>
    <property type="match status" value="1"/>
</dbReference>
<dbReference type="STRING" id="31958.SD37_38215"/>
<keyword evidence="1" id="KW-0805">Transcription regulation</keyword>
<keyword evidence="3" id="KW-0804">Transcription</keyword>
<dbReference type="Gene3D" id="1.10.10.10">
    <property type="entry name" value="Winged helix-like DNA-binding domain superfamily/Winged helix DNA-binding domain"/>
    <property type="match status" value="1"/>
</dbReference>
<reference evidence="5 6" key="1">
    <citation type="journal article" date="2015" name="Genome Announc.">
        <title>Draft Genome Sequence of Norvancomycin-Producing Strain Amycolatopsis orientalis CPCC200066.</title>
        <authorList>
            <person name="Lei X."/>
            <person name="Yuan F."/>
            <person name="Shi Y."/>
            <person name="Li X."/>
            <person name="Wang L."/>
            <person name="Hong B."/>
        </authorList>
    </citation>
    <scope>NUCLEOTIDE SEQUENCE [LARGE SCALE GENOMIC DNA]</scope>
    <source>
        <strain evidence="5 6">B-37</strain>
    </source>
</reference>
<dbReference type="AlphaFoldDB" id="A0A193CCF5"/>
<dbReference type="InterPro" id="IPR028978">
    <property type="entry name" value="Chorismate_lyase_/UTRA_dom_sf"/>
</dbReference>
<dbReference type="EMBL" id="CP016174">
    <property type="protein sequence ID" value="ANN22311.1"/>
    <property type="molecule type" value="Genomic_DNA"/>
</dbReference>
<dbReference type="GO" id="GO:0003677">
    <property type="term" value="F:DNA binding"/>
    <property type="evidence" value="ECO:0007669"/>
    <property type="project" value="UniProtKB-KW"/>
</dbReference>
<keyword evidence="6" id="KW-1185">Reference proteome</keyword>
<dbReference type="PANTHER" id="PTHR44846">
    <property type="entry name" value="MANNOSYL-D-GLYCERATE TRANSPORT/METABOLISM SYSTEM REPRESSOR MNGR-RELATED"/>
    <property type="match status" value="1"/>
</dbReference>
<dbReference type="GO" id="GO:0003700">
    <property type="term" value="F:DNA-binding transcription factor activity"/>
    <property type="evidence" value="ECO:0007669"/>
    <property type="project" value="InterPro"/>
</dbReference>
<evidence type="ECO:0000313" key="6">
    <source>
        <dbReference type="Proteomes" id="UP000093695"/>
    </source>
</evidence>
<dbReference type="SUPFAM" id="SSF64288">
    <property type="entry name" value="Chorismate lyase-like"/>
    <property type="match status" value="1"/>
</dbReference>
<dbReference type="Gene3D" id="3.40.1410.10">
    <property type="entry name" value="Chorismate lyase-like"/>
    <property type="match status" value="1"/>
</dbReference>
<name>A0A193CCF5_AMYOR</name>
<dbReference type="InterPro" id="IPR000524">
    <property type="entry name" value="Tscrpt_reg_HTH_GntR"/>
</dbReference>
<evidence type="ECO:0000313" key="5">
    <source>
        <dbReference type="EMBL" id="ANN22311.1"/>
    </source>
</evidence>
<dbReference type="PANTHER" id="PTHR44846:SF17">
    <property type="entry name" value="GNTR-FAMILY TRANSCRIPTIONAL REGULATOR"/>
    <property type="match status" value="1"/>
</dbReference>
<dbReference type="InterPro" id="IPR036390">
    <property type="entry name" value="WH_DNA-bd_sf"/>
</dbReference>
<dbReference type="Proteomes" id="UP000093695">
    <property type="component" value="Chromosome"/>
</dbReference>
<evidence type="ECO:0000256" key="1">
    <source>
        <dbReference type="ARBA" id="ARBA00023015"/>
    </source>
</evidence>
<feature type="domain" description="HTH gntR-type" evidence="4">
    <location>
        <begin position="3"/>
        <end position="70"/>
    </location>
</feature>
<dbReference type="InterPro" id="IPR036388">
    <property type="entry name" value="WH-like_DNA-bd_sf"/>
</dbReference>
<dbReference type="SMART" id="SM00345">
    <property type="entry name" value="HTH_GNTR"/>
    <property type="match status" value="1"/>
</dbReference>
<protein>
    <recommendedName>
        <fullName evidence="4">HTH gntR-type domain-containing protein</fullName>
    </recommendedName>
</protein>
<gene>
    <name evidence="5" type="ORF">SD37_38215</name>
</gene>
<dbReference type="KEGG" id="aori:SD37_38215"/>
<dbReference type="Pfam" id="PF07702">
    <property type="entry name" value="UTRA"/>
    <property type="match status" value="1"/>
</dbReference>
<dbReference type="PROSITE" id="PS50949">
    <property type="entry name" value="HTH_GNTR"/>
    <property type="match status" value="1"/>
</dbReference>
<dbReference type="SMART" id="SM00866">
    <property type="entry name" value="UTRA"/>
    <property type="match status" value="1"/>
</dbReference>
<evidence type="ECO:0000256" key="3">
    <source>
        <dbReference type="ARBA" id="ARBA00023163"/>
    </source>
</evidence>
<organism evidence="5 6">
    <name type="scientific">Amycolatopsis orientalis</name>
    <name type="common">Nocardia orientalis</name>
    <dbReference type="NCBI Taxonomy" id="31958"/>
    <lineage>
        <taxon>Bacteria</taxon>
        <taxon>Bacillati</taxon>
        <taxon>Actinomycetota</taxon>
        <taxon>Actinomycetes</taxon>
        <taxon>Pseudonocardiales</taxon>
        <taxon>Pseudonocardiaceae</taxon>
        <taxon>Amycolatopsis</taxon>
    </lineage>
</organism>
<keyword evidence="2" id="KW-0238">DNA-binding</keyword>
<proteinExistence type="predicted"/>
<evidence type="ECO:0000259" key="4">
    <source>
        <dbReference type="PROSITE" id="PS50949"/>
    </source>
</evidence>
<accession>A0A193CCF5</accession>
<dbReference type="RefSeq" id="WP_044855833.1">
    <property type="nucleotide sequence ID" value="NZ_CP016174.1"/>
</dbReference>
<dbReference type="Pfam" id="PF00392">
    <property type="entry name" value="GntR"/>
    <property type="match status" value="1"/>
</dbReference>
<dbReference type="InterPro" id="IPR011663">
    <property type="entry name" value="UTRA"/>
</dbReference>